<dbReference type="InterPro" id="IPR045058">
    <property type="entry name" value="GIMA/IAN/Toc"/>
</dbReference>
<dbReference type="EMBL" id="JAVHJS010000004">
    <property type="protein sequence ID" value="KAK2860225.1"/>
    <property type="molecule type" value="Genomic_DNA"/>
</dbReference>
<feature type="domain" description="AIG1-type G" evidence="6">
    <location>
        <begin position="288"/>
        <end position="489"/>
    </location>
</feature>
<organism evidence="7 8">
    <name type="scientific">Tachysurus vachellii</name>
    <name type="common">Darkbarbel catfish</name>
    <name type="synonym">Pelteobagrus vachellii</name>
    <dbReference type="NCBI Taxonomy" id="175792"/>
    <lineage>
        <taxon>Eukaryota</taxon>
        <taxon>Metazoa</taxon>
        <taxon>Chordata</taxon>
        <taxon>Craniata</taxon>
        <taxon>Vertebrata</taxon>
        <taxon>Euteleostomi</taxon>
        <taxon>Actinopterygii</taxon>
        <taxon>Neopterygii</taxon>
        <taxon>Teleostei</taxon>
        <taxon>Ostariophysi</taxon>
        <taxon>Siluriformes</taxon>
        <taxon>Bagridae</taxon>
        <taxon>Tachysurus</taxon>
    </lineage>
</organism>
<keyword evidence="2" id="KW-0547">Nucleotide-binding</keyword>
<evidence type="ECO:0000256" key="2">
    <source>
        <dbReference type="ARBA" id="ARBA00022741"/>
    </source>
</evidence>
<evidence type="ECO:0000259" key="6">
    <source>
        <dbReference type="PROSITE" id="PS51720"/>
    </source>
</evidence>
<feature type="region of interest" description="Disordered" evidence="5">
    <location>
        <begin position="1"/>
        <end position="33"/>
    </location>
</feature>
<keyword evidence="3" id="KW-0342">GTP-binding</keyword>
<dbReference type="Proteomes" id="UP001187315">
    <property type="component" value="Unassembled WGS sequence"/>
</dbReference>
<proteinExistence type="inferred from homology"/>
<evidence type="ECO:0000256" key="5">
    <source>
        <dbReference type="SAM" id="MobiDB-lite"/>
    </source>
</evidence>
<dbReference type="SUPFAM" id="SSF52540">
    <property type="entry name" value="P-loop containing nucleoside triphosphate hydrolases"/>
    <property type="match status" value="2"/>
</dbReference>
<feature type="coiled-coil region" evidence="4">
    <location>
        <begin position="492"/>
        <end position="522"/>
    </location>
</feature>
<feature type="coiled-coil region" evidence="4">
    <location>
        <begin position="1037"/>
        <end position="1202"/>
    </location>
</feature>
<evidence type="ECO:0000256" key="4">
    <source>
        <dbReference type="SAM" id="Coils"/>
    </source>
</evidence>
<dbReference type="Pfam" id="PF04548">
    <property type="entry name" value="AIG1"/>
    <property type="match status" value="3"/>
</dbReference>
<dbReference type="FunFam" id="3.40.50.300:FF:002274">
    <property type="entry name" value="Si:dkeyp-69e1.8"/>
    <property type="match status" value="1"/>
</dbReference>
<dbReference type="InterPro" id="IPR027417">
    <property type="entry name" value="P-loop_NTPase"/>
</dbReference>
<evidence type="ECO:0000313" key="8">
    <source>
        <dbReference type="Proteomes" id="UP001187315"/>
    </source>
</evidence>
<dbReference type="InterPro" id="IPR006703">
    <property type="entry name" value="G_AIG1"/>
</dbReference>
<dbReference type="FunFam" id="3.40.50.300:FF:001809">
    <property type="entry name" value="Si:ch1073-365p7.2"/>
    <property type="match status" value="1"/>
</dbReference>
<feature type="region of interest" description="Disordered" evidence="5">
    <location>
        <begin position="1821"/>
        <end position="1843"/>
    </location>
</feature>
<evidence type="ECO:0000256" key="3">
    <source>
        <dbReference type="ARBA" id="ARBA00023134"/>
    </source>
</evidence>
<feature type="coiled-coil region" evidence="4">
    <location>
        <begin position="1616"/>
        <end position="1734"/>
    </location>
</feature>
<dbReference type="PANTHER" id="PTHR10903:SF148">
    <property type="entry name" value="LEUCINE-RICH REPEAT-CONTAINING PROTEIN DDB_G0290503"/>
    <property type="match status" value="1"/>
</dbReference>
<feature type="domain" description="AIG1-type G" evidence="6">
    <location>
        <begin position="32"/>
        <end position="234"/>
    </location>
</feature>
<evidence type="ECO:0000256" key="1">
    <source>
        <dbReference type="ARBA" id="ARBA00008535"/>
    </source>
</evidence>
<feature type="coiled-coil region" evidence="4">
    <location>
        <begin position="898"/>
        <end position="986"/>
    </location>
</feature>
<keyword evidence="4" id="KW-0175">Coiled coil</keyword>
<evidence type="ECO:0000313" key="7">
    <source>
        <dbReference type="EMBL" id="KAK2860225.1"/>
    </source>
</evidence>
<sequence length="2055" mass="242413">MEAQSSHPFSAEAKQQAAEKTAEGRNNDNPPLPELRMVLLGRKGTGKSSSGNTILGMAGGFESGKPTEECVKRRADIASYRVTVVDTPGWEWYYSNNGTPGWVTRETMRSVTICPPGPHALLLVIRSSASVTEDYYRQVEEHMELLGKTAWTHTMLLFTRGEELGSIPIEQRIQNAGKSLQKLLERCGNRFHVFENKRCGKDGAQVKELIRKTEKMVKERGGRHYECDPLLLGIELEGKRRARERRKKQRIMETQAQRGIIKAVLTTDISLPEDLDEASLFSRGSRRLPDLRLILLGERETGKSSAGNTILRGSTFFLTGQATEECSRQQAEISGRLVTVVDVPGWEGGPEGITTERIKREICASVTLCPPGPHALLLTLRVDALVRATAVKEHLELLGEGVWRYTILLFTRGDQLREGVTIEQHIQGGGRDLHWLIEKCGQRYHVISSIVLEGDSSKAQVTALLEKIEKMVSRNRCEAFSPVVQEIQELGKQKNERVNVKLKEVNEKLQRQELELKRMREREMKSIRRIFDWRKDKVKSPEKKNREREEGMERTDDDRKSIMSELEERMVWLTEDREREIQELSLENSRLIAALNQGFRERKEIIMKLEETEKENEELKEKVDELQVNVIELKRVSILKEQERKHREEELIKNHEDTENGLKGQLDHKKKDEEEIRRTNKEMQKMMADLKQKYEDVLNENQEQERRLIEKNELEKILEEKEKDMEVIKLKTENKVREQEERLREMNEKRETENTKLIEMIELMTKEMEELQVAYREEVKASKAVRQIHENAVFNLSKLAEKLEGKDAEVEQEMAKNVEIQNKLIEKDAEISDLLKKLIDKEQEIETLKQTIDAEHRTMENVQNDSKAKMAEHTSRIKYWENEYKEMEEFLKRENVFIKEELEVMKNLNEENARKKDDDTRKILEVKENTINHLRQQNEENGAHTEELKKQLNEVQVKVKNLKSQNAALIQELDEIHIKCEDYKRNLESQIIKNESREKDIKEILNQSEEMGKIKDALNQEIIEKMEHEICLLKQKNQTKQMELEVMSEMKKELEKNTEDMKKYYEERLSERIAEMDIKDAEWEKRLHNRELELCKREQILGKNMQEFERGKKELTDEKQQLDIREHEVSEKENKLKFQCQNNQILQENLERREKELTERKMELESKHKELRDLSEKQEVERKNIKKQLEEKELFLKKMEEELVVKQTDQEQELKCHRENLDIQDKEFTIREQQLIESEQLYDFKMEKLAKCMQELEHNKQDFETWQAELTIKENSLMQRSTEFQKKEEELLQRENELQIKTQDLLETNKEIEAREQEFLKKQEILAAATDQMKNVSETIKDSLRIREQELKNLEDLLYKKEQEFKDRVKDLDMKEKQIAKKYAEYKAAEKTLESKQKAQRDFSEKQENEHENIRQHLEENKKELIKMQDELLVKQSNLQKEKKDFENLRENLDNREKEIKKIEQELLNSEKLCEVKAQDLEKSKQNNEKWQTELTNKEYDLVQQLNELYKKEQELTQRENNLQLKSQELLGTNEEVKPAQQQLLNNQQNQMTEKWESQLEDFRETLAKREQELNKKEDEFQKREENIRSSEIYLEKREIIVQKREKEVQMSKEQNDTMINDLKTKQEKLEEMNHSLETKQLKLCDLEKEINIRENSITNKEQDLSKRYKELDIKKHNIEKRELHLRSRDQAFKKTEQELNELNVTLESKKKYLENHTAELESQKSEINIEKQMLQMKSLQLEKWGKYLYNKELKMIKINPSLDFKPWSHKCETMCQEVGINSRTYDGENGNYSAAEDDHSVEMDSSSEITYSEKEELACSVKSSGPEDKMEPQRNGANRQTTGTINKEDETEEFFEPASSDGQEAQGLFYPLTELKLMLIGEAWSSRQSATHTILGQDVKVGNLWRGNISGKPLLVVEPHGIKWRCSREINMNFQKDLMHSVSLCTPGPHAFILLLPAYLTFTSQYRKAVECTMATLGEAAWRHTLVLFTWAEALGESGQQHIKRNGDLEWLIQKCGGRYHVLDNRHREAHVVELLDMIYELVAANHGHYYQAR</sequence>
<dbReference type="GO" id="GO:0005525">
    <property type="term" value="F:GTP binding"/>
    <property type="evidence" value="ECO:0007669"/>
    <property type="project" value="UniProtKB-KW"/>
</dbReference>
<name>A0AA88NIE8_TACVA</name>
<protein>
    <recommendedName>
        <fullName evidence="6">AIG1-type G domain-containing protein</fullName>
    </recommendedName>
</protein>
<comment type="caution">
    <text evidence="7">The sequence shown here is derived from an EMBL/GenBank/DDBJ whole genome shotgun (WGS) entry which is preliminary data.</text>
</comment>
<comment type="similarity">
    <text evidence="1">Belongs to the TRAFAC class TrmE-Era-EngA-EngB-Septin-like GTPase superfamily. AIG1/Toc34/Toc159-like paraseptin GTPase family. IAN subfamily.</text>
</comment>
<accession>A0AA88NIE8</accession>
<feature type="coiled-coil region" evidence="4">
    <location>
        <begin position="563"/>
        <end position="865"/>
    </location>
</feature>
<feature type="coiled-coil region" evidence="4">
    <location>
        <begin position="1344"/>
        <end position="1587"/>
    </location>
</feature>
<gene>
    <name evidence="7" type="ORF">Q7C36_004391</name>
</gene>
<reference evidence="7" key="1">
    <citation type="submission" date="2023-08" db="EMBL/GenBank/DDBJ databases">
        <title>Pelteobagrus vachellii genome.</title>
        <authorList>
            <person name="Liu H."/>
        </authorList>
    </citation>
    <scope>NUCLEOTIDE SEQUENCE</scope>
    <source>
        <strain evidence="7">PRFRI_2022a</strain>
        <tissue evidence="7">Muscle</tissue>
    </source>
</reference>
<dbReference type="PANTHER" id="PTHR10903">
    <property type="entry name" value="GTPASE, IMAP FAMILY MEMBER-RELATED"/>
    <property type="match status" value="1"/>
</dbReference>
<keyword evidence="8" id="KW-1185">Reference proteome</keyword>
<dbReference type="Gene3D" id="3.40.50.300">
    <property type="entry name" value="P-loop containing nucleotide triphosphate hydrolases"/>
    <property type="match status" value="3"/>
</dbReference>
<dbReference type="PROSITE" id="PS51720">
    <property type="entry name" value="G_AIG1"/>
    <property type="match status" value="2"/>
</dbReference>